<proteinExistence type="predicted"/>
<dbReference type="EMBL" id="AP018929">
    <property type="protein sequence ID" value="BBG22786.1"/>
    <property type="molecule type" value="Genomic_DNA"/>
</dbReference>
<dbReference type="Proteomes" id="UP000322983">
    <property type="component" value="Chromosome"/>
</dbReference>
<evidence type="ECO:0000313" key="1">
    <source>
        <dbReference type="EMBL" id="BBG22786.1"/>
    </source>
</evidence>
<organism evidence="1 2">
    <name type="scientific">Sulfuracidifex tepidarius</name>
    <dbReference type="NCBI Taxonomy" id="1294262"/>
    <lineage>
        <taxon>Archaea</taxon>
        <taxon>Thermoproteota</taxon>
        <taxon>Thermoprotei</taxon>
        <taxon>Sulfolobales</taxon>
        <taxon>Sulfolobaceae</taxon>
        <taxon>Sulfuracidifex</taxon>
    </lineage>
</organism>
<gene>
    <name evidence="1" type="ORF">IC006_0070</name>
</gene>
<evidence type="ECO:0000313" key="2">
    <source>
        <dbReference type="Proteomes" id="UP000322983"/>
    </source>
</evidence>
<reference evidence="1 2" key="1">
    <citation type="journal article" date="2020" name="Int. J. Syst. Evol. Microbiol.">
        <title>Sulfuracidifex tepidarius gen. nov., sp. nov. and transfer of Sulfolobus metallicus Huber and Stetter 1992 to the genus Sulfuracidifex as Sulfuracidifex metallicus comb. nov.</title>
        <authorList>
            <person name="Itoh T."/>
            <person name="Miura T."/>
            <person name="Sakai H.D."/>
            <person name="Kato S."/>
            <person name="Ohkuma M."/>
            <person name="Takashina T."/>
        </authorList>
    </citation>
    <scope>NUCLEOTIDE SEQUENCE [LARGE SCALE GENOMIC DNA]</scope>
    <source>
        <strain evidence="1 2">IC-006</strain>
    </source>
</reference>
<accession>A0A510DRH1</accession>
<keyword evidence="2" id="KW-1185">Reference proteome</keyword>
<name>A0A510DRH1_9CREN</name>
<protein>
    <submittedName>
        <fullName evidence="1">Uncharacterized protein</fullName>
    </submittedName>
</protein>
<sequence length="83" mass="9445">MRVGTDSPFLLISVVKDKYPSLRMINAYLGVPFQDLRKRPNHEGVKVPVEVVVSAYNTLRWADSFFYSRDGKGLTHTELSSSR</sequence>
<dbReference type="AlphaFoldDB" id="A0A510DRH1"/>
<dbReference type="KEGG" id="step:IC006_0070"/>